<name>A0A1R3VG28_9HYPH</name>
<dbReference type="Proteomes" id="UP000188388">
    <property type="component" value="Unassembled WGS sequence"/>
</dbReference>
<gene>
    <name evidence="1" type="ORF">BQ8794_60125</name>
</gene>
<reference evidence="2" key="1">
    <citation type="submission" date="2017-01" db="EMBL/GenBank/DDBJ databases">
        <authorList>
            <person name="Brunel B."/>
        </authorList>
    </citation>
    <scope>NUCLEOTIDE SEQUENCE [LARGE SCALE GENOMIC DNA]</scope>
</reference>
<dbReference type="EMBL" id="FTPD01000056">
    <property type="protein sequence ID" value="SIT58816.1"/>
    <property type="molecule type" value="Genomic_DNA"/>
</dbReference>
<sequence length="55" mass="6100">MYGFSDAYESRFKPGPIADDCSLVGRFWQALIARFAMLAKPADFFGSGLFQCSVL</sequence>
<organism evidence="1 2">
    <name type="scientific">Mesorhizobium prunaredense</name>
    <dbReference type="NCBI Taxonomy" id="1631249"/>
    <lineage>
        <taxon>Bacteria</taxon>
        <taxon>Pseudomonadati</taxon>
        <taxon>Pseudomonadota</taxon>
        <taxon>Alphaproteobacteria</taxon>
        <taxon>Hyphomicrobiales</taxon>
        <taxon>Phyllobacteriaceae</taxon>
        <taxon>Mesorhizobium</taxon>
    </lineage>
</organism>
<accession>A0A1R3VG28</accession>
<proteinExistence type="predicted"/>
<dbReference type="AlphaFoldDB" id="A0A1R3VG28"/>
<evidence type="ECO:0000313" key="1">
    <source>
        <dbReference type="EMBL" id="SIT58816.1"/>
    </source>
</evidence>
<evidence type="ECO:0000313" key="2">
    <source>
        <dbReference type="Proteomes" id="UP000188388"/>
    </source>
</evidence>
<keyword evidence="2" id="KW-1185">Reference proteome</keyword>
<protein>
    <submittedName>
        <fullName evidence="1">Uncharacterized protein</fullName>
    </submittedName>
</protein>